<dbReference type="InterPro" id="IPR035979">
    <property type="entry name" value="RBD_domain_sf"/>
</dbReference>
<dbReference type="SUPFAM" id="SSF54928">
    <property type="entry name" value="RNA-binding domain, RBD"/>
    <property type="match status" value="1"/>
</dbReference>
<evidence type="ECO:0000256" key="1">
    <source>
        <dbReference type="PROSITE-ProRule" id="PRU00176"/>
    </source>
</evidence>
<dbReference type="InterPro" id="IPR000504">
    <property type="entry name" value="RRM_dom"/>
</dbReference>
<dbReference type="Pfam" id="PF00076">
    <property type="entry name" value="RRM_1"/>
    <property type="match status" value="1"/>
</dbReference>
<keyword evidence="1" id="KW-0694">RNA-binding</keyword>
<dbReference type="Gene3D" id="3.30.70.330">
    <property type="match status" value="1"/>
</dbReference>
<protein>
    <recommendedName>
        <fullName evidence="2">RRM domain-containing protein</fullName>
    </recommendedName>
</protein>
<organism evidence="3 4">
    <name type="scientific">Thlaspi arvense</name>
    <name type="common">Field penny-cress</name>
    <dbReference type="NCBI Taxonomy" id="13288"/>
    <lineage>
        <taxon>Eukaryota</taxon>
        <taxon>Viridiplantae</taxon>
        <taxon>Streptophyta</taxon>
        <taxon>Embryophyta</taxon>
        <taxon>Tracheophyta</taxon>
        <taxon>Spermatophyta</taxon>
        <taxon>Magnoliopsida</taxon>
        <taxon>eudicotyledons</taxon>
        <taxon>Gunneridae</taxon>
        <taxon>Pentapetalae</taxon>
        <taxon>rosids</taxon>
        <taxon>malvids</taxon>
        <taxon>Brassicales</taxon>
        <taxon>Brassicaceae</taxon>
        <taxon>Thlaspideae</taxon>
        <taxon>Thlaspi</taxon>
    </lineage>
</organism>
<feature type="domain" description="RRM" evidence="2">
    <location>
        <begin position="82"/>
        <end position="132"/>
    </location>
</feature>
<sequence length="149" mass="16879">NLVRRRKISESWIRRRWDCGKEAPETASSLTLKKCSTESSIALPLLLSSSPEPSPLHFSSKGQSFDKNLDLRRDVTWNHNNKVDVIMDKIRCRPKGFAYVTFSSKEDAEKALLELNGQLVDGRVVILDTTKAVKQNRRESKLEHAGGDK</sequence>
<name>A0AAU9SBE5_THLAR</name>
<dbReference type="Proteomes" id="UP000836841">
    <property type="component" value="Chromosome 4"/>
</dbReference>
<dbReference type="PROSITE" id="PS50102">
    <property type="entry name" value="RRM"/>
    <property type="match status" value="1"/>
</dbReference>
<dbReference type="PANTHER" id="PTHR48034">
    <property type="entry name" value="TRANSFORMER-2 SEX-DETERMINING PROTEIN-RELATED"/>
    <property type="match status" value="1"/>
</dbReference>
<dbReference type="AlphaFoldDB" id="A0AAU9SBE5"/>
<reference evidence="3 4" key="1">
    <citation type="submission" date="2022-03" db="EMBL/GenBank/DDBJ databases">
        <authorList>
            <person name="Nunn A."/>
            <person name="Chopra R."/>
            <person name="Nunn A."/>
            <person name="Contreras Garrido A."/>
        </authorList>
    </citation>
    <scope>NUCLEOTIDE SEQUENCE [LARGE SCALE GENOMIC DNA]</scope>
</reference>
<accession>A0AAU9SBE5</accession>
<evidence type="ECO:0000259" key="2">
    <source>
        <dbReference type="PROSITE" id="PS50102"/>
    </source>
</evidence>
<gene>
    <name evidence="3" type="ORF">TAV2_LOCUS14283</name>
</gene>
<dbReference type="EMBL" id="OU466860">
    <property type="protein sequence ID" value="CAH2060948.1"/>
    <property type="molecule type" value="Genomic_DNA"/>
</dbReference>
<dbReference type="InterPro" id="IPR050441">
    <property type="entry name" value="RBM"/>
</dbReference>
<evidence type="ECO:0000313" key="4">
    <source>
        <dbReference type="Proteomes" id="UP000836841"/>
    </source>
</evidence>
<proteinExistence type="predicted"/>
<dbReference type="InterPro" id="IPR012677">
    <property type="entry name" value="Nucleotide-bd_a/b_plait_sf"/>
</dbReference>
<evidence type="ECO:0000313" key="3">
    <source>
        <dbReference type="EMBL" id="CAH2060948.1"/>
    </source>
</evidence>
<keyword evidence="4" id="KW-1185">Reference proteome</keyword>
<dbReference type="GO" id="GO:0003723">
    <property type="term" value="F:RNA binding"/>
    <property type="evidence" value="ECO:0007669"/>
    <property type="project" value="UniProtKB-UniRule"/>
</dbReference>
<feature type="non-terminal residue" evidence="3">
    <location>
        <position position="1"/>
    </location>
</feature>